<comment type="caution">
    <text evidence="1">The sequence shown here is derived from an EMBL/GenBank/DDBJ whole genome shotgun (WGS) entry which is preliminary data.</text>
</comment>
<evidence type="ECO:0000313" key="1">
    <source>
        <dbReference type="EMBL" id="MFC4544180.1"/>
    </source>
</evidence>
<reference evidence="1 2" key="1">
    <citation type="journal article" date="2019" name="Int. J. Syst. Evol. Microbiol.">
        <title>The Global Catalogue of Microorganisms (GCM) 10K type strain sequencing project: providing services to taxonomists for standard genome sequencing and annotation.</title>
        <authorList>
            <consortium name="The Broad Institute Genomics Platform"/>
            <consortium name="The Broad Institute Genome Sequencing Center for Infectious Disease"/>
            <person name="Wu L."/>
            <person name="Ma J."/>
        </authorList>
    </citation>
    <scope>NUCLEOTIDE SEQUENCE [LARGE SCALE GENOMIC DNA]</scope>
    <source>
        <strain evidence="1 2">WLHS5</strain>
    </source>
</reference>
<organism evidence="1 2">
    <name type="scientific">Halosolutus amylolyticus</name>
    <dbReference type="NCBI Taxonomy" id="2932267"/>
    <lineage>
        <taxon>Archaea</taxon>
        <taxon>Methanobacteriati</taxon>
        <taxon>Methanobacteriota</taxon>
        <taxon>Stenosarchaea group</taxon>
        <taxon>Halobacteria</taxon>
        <taxon>Halobacteriales</taxon>
        <taxon>Natrialbaceae</taxon>
        <taxon>Halosolutus</taxon>
    </lineage>
</organism>
<evidence type="ECO:0000313" key="2">
    <source>
        <dbReference type="Proteomes" id="UP001595898"/>
    </source>
</evidence>
<keyword evidence="2" id="KW-1185">Reference proteome</keyword>
<protein>
    <submittedName>
        <fullName evidence="1">Uncharacterized protein</fullName>
    </submittedName>
</protein>
<proteinExistence type="predicted"/>
<dbReference type="RefSeq" id="WP_250140921.1">
    <property type="nucleotide sequence ID" value="NZ_JALIQP010000003.1"/>
</dbReference>
<name>A0ABD5PUL7_9EURY</name>
<dbReference type="AlphaFoldDB" id="A0ABD5PUL7"/>
<accession>A0ABD5PUL7</accession>
<gene>
    <name evidence="1" type="ORF">ACFO5R_19825</name>
</gene>
<dbReference type="EMBL" id="JBHSFA010000011">
    <property type="protein sequence ID" value="MFC4544180.1"/>
    <property type="molecule type" value="Genomic_DNA"/>
</dbReference>
<sequence>MTRIQQIHWELDMDYLGHPYYVSGNAIYHALGMQLEHDVHRHINASHGMFVPGQFGTFPEEHSQSGIRPYMGSSLPDVESYDDLFLFRCPDNPWLLDTRPRDGLNAHDIRFQSGMPALAHETIMGRPDDARKQQQTTRWYVNAYLHADNPDVLPLGEDSVAASPPRNRWSVNADHPLDGHQFGGKRNYGYGTTTLIDTQVVDLESLDYSRLEDGEEFILELVTPFVLRSEYPKANNVDVPWWWSVDDEAQLRKRLEKVIEGGDVYELETVDHGVVVGYDGDRPVETAMSGLTRVGNHSKYGFGELRVKPVIPDGTNIKKQIEKPKSEH</sequence>
<dbReference type="Proteomes" id="UP001595898">
    <property type="component" value="Unassembled WGS sequence"/>
</dbReference>